<dbReference type="RefSeq" id="WP_301855114.1">
    <property type="nucleotide sequence ID" value="NZ_JAUJWU010000001.1"/>
</dbReference>
<evidence type="ECO:0000256" key="6">
    <source>
        <dbReference type="PROSITE-ProRule" id="PRU01362"/>
    </source>
</evidence>
<dbReference type="PROSITE" id="PS52018">
    <property type="entry name" value="DART"/>
    <property type="match status" value="1"/>
</dbReference>
<evidence type="ECO:0000259" key="7">
    <source>
        <dbReference type="PROSITE" id="PS52018"/>
    </source>
</evidence>
<feature type="domain" description="DarT" evidence="7">
    <location>
        <begin position="11"/>
        <end position="196"/>
    </location>
</feature>
<proteinExistence type="inferred from homology"/>
<keyword evidence="5 6" id="KW-0238">DNA-binding</keyword>
<protein>
    <submittedName>
        <fullName evidence="8">DarT ssDNA thymidine ADP-ribosyltransferase family protein</fullName>
    </submittedName>
</protein>
<evidence type="ECO:0000256" key="3">
    <source>
        <dbReference type="ARBA" id="ARBA00022679"/>
    </source>
</evidence>
<dbReference type="InterPro" id="IPR029494">
    <property type="entry name" value="DarT"/>
</dbReference>
<dbReference type="Proteomes" id="UP001172142">
    <property type="component" value="Unassembled WGS sequence"/>
</dbReference>
<feature type="binding site" evidence="6">
    <location>
        <begin position="15"/>
        <end position="17"/>
    </location>
    <ligand>
        <name>NAD(+)</name>
        <dbReference type="ChEBI" id="CHEBI:57540"/>
    </ligand>
</feature>
<evidence type="ECO:0000256" key="5">
    <source>
        <dbReference type="ARBA" id="ARBA00023125"/>
    </source>
</evidence>
<comment type="catalytic activity">
    <reaction evidence="6">
        <text>a thymidine in DNA + NAD(+) = an N-(ADP-alpha-D-ribosyl)-thymidine in DNA + nicotinamide + H(+)</text>
        <dbReference type="Rhea" id="RHEA:71651"/>
        <dbReference type="Rhea" id="RHEA-COMP:13556"/>
        <dbReference type="Rhea" id="RHEA-COMP:18051"/>
        <dbReference type="ChEBI" id="CHEBI:15378"/>
        <dbReference type="ChEBI" id="CHEBI:17154"/>
        <dbReference type="ChEBI" id="CHEBI:57540"/>
        <dbReference type="ChEBI" id="CHEBI:137386"/>
        <dbReference type="ChEBI" id="CHEBI:191199"/>
    </reaction>
</comment>
<sequence length="204" mass="24096">MQNTINGSGIRFLLHFTQASNLSNIFQHGILPITELQSKKMNYSWNDLYRIDGCHNASCFSIEVPNYKMFYKYRRENPHLDWVVLGIKKDILWEKDCAFCTENAASTAITQTSVQSRKGVQAFRRLYDEFPNKPTRQALNLHPVWPTNPQAEVLVFGNVEPQHIFSVCFENSFVLERYRHFVPNHVSVEVQKWLYKPRHDYMHW</sequence>
<keyword evidence="1 6" id="KW-1277">Toxin-antitoxin system</keyword>
<accession>A0ABT8NAF1</accession>
<comment type="similarity">
    <text evidence="6">Belongs to the DarT ADP-ribosyltransferase family.</text>
</comment>
<evidence type="ECO:0000256" key="4">
    <source>
        <dbReference type="ARBA" id="ARBA00022695"/>
    </source>
</evidence>
<feature type="active site" evidence="6">
    <location>
        <position position="152"/>
    </location>
</feature>
<keyword evidence="3 6" id="KW-0808">Transferase</keyword>
<comment type="caution">
    <text evidence="8">The sequence shown here is derived from an EMBL/GenBank/DDBJ whole genome shotgun (WGS) entry which is preliminary data.</text>
</comment>
<evidence type="ECO:0000313" key="9">
    <source>
        <dbReference type="Proteomes" id="UP001172142"/>
    </source>
</evidence>
<organism evidence="8 9">
    <name type="scientific">Planococcus shenhongbingii</name>
    <dbReference type="NCBI Taxonomy" id="3058398"/>
    <lineage>
        <taxon>Bacteria</taxon>
        <taxon>Bacillati</taxon>
        <taxon>Bacillota</taxon>
        <taxon>Bacilli</taxon>
        <taxon>Bacillales</taxon>
        <taxon>Caryophanaceae</taxon>
        <taxon>Planococcus</taxon>
    </lineage>
</organism>
<comment type="caution">
    <text evidence="6">Lacks conserved residue(s) required for the propagation of feature annotation.</text>
</comment>
<keyword evidence="4 6" id="KW-0548">Nucleotidyltransferase</keyword>
<name>A0ABT8NAF1_9BACL</name>
<reference evidence="8 9" key="1">
    <citation type="submission" date="2023-07" db="EMBL/GenBank/DDBJ databases">
        <title>Novel species in genus Planococcus.</title>
        <authorList>
            <person name="Ning S."/>
        </authorList>
    </citation>
    <scope>NUCLEOTIDE SEQUENCE [LARGE SCALE GENOMIC DNA]</scope>
    <source>
        <strain evidence="8 9">N017</strain>
    </source>
</reference>
<evidence type="ECO:0000313" key="8">
    <source>
        <dbReference type="EMBL" id="MDN7244654.1"/>
    </source>
</evidence>
<keyword evidence="2 6" id="KW-0328">Glycosyltransferase</keyword>
<feature type="active site" description="Proton acceptor" evidence="6">
    <location>
        <position position="50"/>
    </location>
</feature>
<gene>
    <name evidence="8" type="ORF">QWY13_04030</name>
</gene>
<evidence type="ECO:0000256" key="1">
    <source>
        <dbReference type="ARBA" id="ARBA00022649"/>
    </source>
</evidence>
<keyword evidence="9" id="KW-1185">Reference proteome</keyword>
<dbReference type="Pfam" id="PF14487">
    <property type="entry name" value="DarT"/>
    <property type="match status" value="1"/>
</dbReference>
<evidence type="ECO:0000256" key="2">
    <source>
        <dbReference type="ARBA" id="ARBA00022676"/>
    </source>
</evidence>
<dbReference type="EMBL" id="JAUJWU010000001">
    <property type="protein sequence ID" value="MDN7244654.1"/>
    <property type="molecule type" value="Genomic_DNA"/>
</dbReference>
<feature type="binding site" evidence="6">
    <location>
        <position position="50"/>
    </location>
    <ligand>
        <name>NAD(+)</name>
        <dbReference type="ChEBI" id="CHEBI:57540"/>
    </ligand>
</feature>